<dbReference type="EnsemblPlants" id="AET5Gv20263600.2">
    <property type="protein sequence ID" value="AET5Gv20263600.2"/>
    <property type="gene ID" value="AET5Gv20263600"/>
</dbReference>
<feature type="region of interest" description="Disordered" evidence="1">
    <location>
        <begin position="39"/>
        <end position="114"/>
    </location>
</feature>
<dbReference type="Proteomes" id="UP000015105">
    <property type="component" value="Chromosome 5D"/>
</dbReference>
<dbReference type="AlphaFoldDB" id="A0A453K1X9"/>
<reference evidence="2" key="4">
    <citation type="submission" date="2019-03" db="UniProtKB">
        <authorList>
            <consortium name="EnsemblPlants"/>
        </authorList>
    </citation>
    <scope>IDENTIFICATION</scope>
</reference>
<reference evidence="2" key="5">
    <citation type="journal article" date="2021" name="G3 (Bethesda)">
        <title>Aegilops tauschii genome assembly Aet v5.0 features greater sequence contiguity and improved annotation.</title>
        <authorList>
            <person name="Wang L."/>
            <person name="Zhu T."/>
            <person name="Rodriguez J.C."/>
            <person name="Deal K.R."/>
            <person name="Dubcovsky J."/>
            <person name="McGuire P.E."/>
            <person name="Lux T."/>
            <person name="Spannagl M."/>
            <person name="Mayer K.F.X."/>
            <person name="Baldrich P."/>
            <person name="Meyers B.C."/>
            <person name="Huo N."/>
            <person name="Gu Y.Q."/>
            <person name="Zhou H."/>
            <person name="Devos K.M."/>
            <person name="Bennetzen J.L."/>
            <person name="Unver T."/>
            <person name="Budak H."/>
            <person name="Gulick P.J."/>
            <person name="Galiba G."/>
            <person name="Kalapos B."/>
            <person name="Nelson D.R."/>
            <person name="Li P."/>
            <person name="You F.M."/>
            <person name="Luo M.C."/>
            <person name="Dvorak J."/>
        </authorList>
    </citation>
    <scope>NUCLEOTIDE SEQUENCE [LARGE SCALE GENOMIC DNA]</scope>
    <source>
        <strain evidence="2">cv. AL8/78</strain>
    </source>
</reference>
<name>A0A453K1X9_AEGTS</name>
<evidence type="ECO:0000313" key="3">
    <source>
        <dbReference type="Proteomes" id="UP000015105"/>
    </source>
</evidence>
<organism evidence="2 3">
    <name type="scientific">Aegilops tauschii subsp. strangulata</name>
    <name type="common">Goatgrass</name>
    <dbReference type="NCBI Taxonomy" id="200361"/>
    <lineage>
        <taxon>Eukaryota</taxon>
        <taxon>Viridiplantae</taxon>
        <taxon>Streptophyta</taxon>
        <taxon>Embryophyta</taxon>
        <taxon>Tracheophyta</taxon>
        <taxon>Spermatophyta</taxon>
        <taxon>Magnoliopsida</taxon>
        <taxon>Liliopsida</taxon>
        <taxon>Poales</taxon>
        <taxon>Poaceae</taxon>
        <taxon>BOP clade</taxon>
        <taxon>Pooideae</taxon>
        <taxon>Triticodae</taxon>
        <taxon>Triticeae</taxon>
        <taxon>Triticinae</taxon>
        <taxon>Aegilops</taxon>
    </lineage>
</organism>
<protein>
    <submittedName>
        <fullName evidence="2">Uncharacterized protein</fullName>
    </submittedName>
</protein>
<proteinExistence type="predicted"/>
<dbReference type="Gramene" id="AET5Gv20263600.2">
    <property type="protein sequence ID" value="AET5Gv20263600.2"/>
    <property type="gene ID" value="AET5Gv20263600"/>
</dbReference>
<evidence type="ECO:0000256" key="1">
    <source>
        <dbReference type="SAM" id="MobiDB-lite"/>
    </source>
</evidence>
<reference evidence="2" key="3">
    <citation type="journal article" date="2017" name="Nature">
        <title>Genome sequence of the progenitor of the wheat D genome Aegilops tauschii.</title>
        <authorList>
            <person name="Luo M.C."/>
            <person name="Gu Y.Q."/>
            <person name="Puiu D."/>
            <person name="Wang H."/>
            <person name="Twardziok S.O."/>
            <person name="Deal K.R."/>
            <person name="Huo N."/>
            <person name="Zhu T."/>
            <person name="Wang L."/>
            <person name="Wang Y."/>
            <person name="McGuire P.E."/>
            <person name="Liu S."/>
            <person name="Long H."/>
            <person name="Ramasamy R.K."/>
            <person name="Rodriguez J.C."/>
            <person name="Van S.L."/>
            <person name="Yuan L."/>
            <person name="Wang Z."/>
            <person name="Xia Z."/>
            <person name="Xiao L."/>
            <person name="Anderson O.D."/>
            <person name="Ouyang S."/>
            <person name="Liang Y."/>
            <person name="Zimin A.V."/>
            <person name="Pertea G."/>
            <person name="Qi P."/>
            <person name="Bennetzen J.L."/>
            <person name="Dai X."/>
            <person name="Dawson M.W."/>
            <person name="Muller H.G."/>
            <person name="Kugler K."/>
            <person name="Rivarola-Duarte L."/>
            <person name="Spannagl M."/>
            <person name="Mayer K.F.X."/>
            <person name="Lu F.H."/>
            <person name="Bevan M.W."/>
            <person name="Leroy P."/>
            <person name="Li P."/>
            <person name="You F.M."/>
            <person name="Sun Q."/>
            <person name="Liu Z."/>
            <person name="Lyons E."/>
            <person name="Wicker T."/>
            <person name="Salzberg S.L."/>
            <person name="Devos K.M."/>
            <person name="Dvorak J."/>
        </authorList>
    </citation>
    <scope>NUCLEOTIDE SEQUENCE [LARGE SCALE GENOMIC DNA]</scope>
    <source>
        <strain evidence="2">cv. AL8/78</strain>
    </source>
</reference>
<accession>A0A453K1X9</accession>
<evidence type="ECO:0000313" key="2">
    <source>
        <dbReference type="EnsemblPlants" id="AET5Gv20263600.2"/>
    </source>
</evidence>
<sequence length="114" mass="11946">AAKAQQHIRTPPFPLSCSTVSIDLSSPMPDPNLDDLLLQAAGRTVGKDGQSRQSNQRWQQHGRRAGGSYSGGSGSDGSDDGDSDSDVAPSNPRKRLPAGSQVPLKKRHQTGKGG</sequence>
<keyword evidence="3" id="KW-1185">Reference proteome</keyword>
<reference evidence="3" key="1">
    <citation type="journal article" date="2014" name="Science">
        <title>Ancient hybridizations among the ancestral genomes of bread wheat.</title>
        <authorList>
            <consortium name="International Wheat Genome Sequencing Consortium,"/>
            <person name="Marcussen T."/>
            <person name="Sandve S.R."/>
            <person name="Heier L."/>
            <person name="Spannagl M."/>
            <person name="Pfeifer M."/>
            <person name="Jakobsen K.S."/>
            <person name="Wulff B.B."/>
            <person name="Steuernagel B."/>
            <person name="Mayer K.F."/>
            <person name="Olsen O.A."/>
        </authorList>
    </citation>
    <scope>NUCLEOTIDE SEQUENCE [LARGE SCALE GENOMIC DNA]</scope>
    <source>
        <strain evidence="3">cv. AL8/78</strain>
    </source>
</reference>
<reference evidence="3" key="2">
    <citation type="journal article" date="2017" name="Nat. Plants">
        <title>The Aegilops tauschii genome reveals multiple impacts of transposons.</title>
        <authorList>
            <person name="Zhao G."/>
            <person name="Zou C."/>
            <person name="Li K."/>
            <person name="Wang K."/>
            <person name="Li T."/>
            <person name="Gao L."/>
            <person name="Zhang X."/>
            <person name="Wang H."/>
            <person name="Yang Z."/>
            <person name="Liu X."/>
            <person name="Jiang W."/>
            <person name="Mao L."/>
            <person name="Kong X."/>
            <person name="Jiao Y."/>
            <person name="Jia J."/>
        </authorList>
    </citation>
    <scope>NUCLEOTIDE SEQUENCE [LARGE SCALE GENOMIC DNA]</scope>
    <source>
        <strain evidence="3">cv. AL8/78</strain>
    </source>
</reference>
<feature type="compositionally biased region" description="Basic residues" evidence="1">
    <location>
        <begin position="104"/>
        <end position="114"/>
    </location>
</feature>